<dbReference type="AlphaFoldDB" id="A0A4P6GDY4"/>
<reference evidence="1 2" key="1">
    <citation type="submission" date="2017-11" db="EMBL/GenBank/DDBJ databases">
        <title>Genome sequence of Pseudomonas arsenicoxydans ACM1.</title>
        <authorList>
            <person name="Nascimento F.X."/>
        </authorList>
    </citation>
    <scope>NUCLEOTIDE SEQUENCE [LARGE SCALE GENOMIC DNA]</scope>
    <source>
        <strain evidence="1 2">ACM1</strain>
    </source>
</reference>
<evidence type="ECO:0000313" key="2">
    <source>
        <dbReference type="Proteomes" id="UP000291121"/>
    </source>
</evidence>
<keyword evidence="2" id="KW-1185">Reference proteome</keyword>
<sequence length="110" mass="12123">MLMRIIGSLQELSLHSNSVGSLRSNADVRLKGASRPNPTQRRAGLTGHLMPDFNTIANFRKDNNKAMRGACGYYVVLCQQLGLFGENCIGRQEDVMAQVNSLLVERLNSS</sequence>
<protein>
    <submittedName>
        <fullName evidence="1">Uncharacterized protein</fullName>
    </submittedName>
</protein>
<organism evidence="1 2">
    <name type="scientific">Pseudomonas arsenicoxydans</name>
    <dbReference type="NCBI Taxonomy" id="702115"/>
    <lineage>
        <taxon>Bacteria</taxon>
        <taxon>Pseudomonadati</taxon>
        <taxon>Pseudomonadota</taxon>
        <taxon>Gammaproteobacteria</taxon>
        <taxon>Pseudomonadales</taxon>
        <taxon>Pseudomonadaceae</taxon>
        <taxon>Pseudomonas</taxon>
    </lineage>
</organism>
<gene>
    <name evidence="1" type="ORF">CUN61_30365</name>
</gene>
<accession>A0A4P6GDY4</accession>
<dbReference type="EMBL" id="CP024767">
    <property type="protein sequence ID" value="QAY87992.1"/>
    <property type="molecule type" value="Genomic_DNA"/>
</dbReference>
<name>A0A4P6GDY4_9PSED</name>
<proteinExistence type="predicted"/>
<dbReference type="Proteomes" id="UP000291121">
    <property type="component" value="Chromosome"/>
</dbReference>
<evidence type="ECO:0000313" key="1">
    <source>
        <dbReference type="EMBL" id="QAY87992.1"/>
    </source>
</evidence>